<dbReference type="EMBL" id="BJXL01000117">
    <property type="protein sequence ID" value="GEM84646.1"/>
    <property type="molecule type" value="Genomic_DNA"/>
</dbReference>
<gene>
    <name evidence="1" type="ORF">MHY01S_28120</name>
</gene>
<accession>A0A511R6L7</accession>
<evidence type="ECO:0000313" key="1">
    <source>
        <dbReference type="EMBL" id="GEM84646.1"/>
    </source>
</evidence>
<reference evidence="1 2" key="1">
    <citation type="submission" date="2019-07" db="EMBL/GenBank/DDBJ databases">
        <title>Whole genome shotgun sequence of Meiothermus hypogaeus NBRC 106114.</title>
        <authorList>
            <person name="Hosoyama A."/>
            <person name="Uohara A."/>
            <person name="Ohji S."/>
            <person name="Ichikawa N."/>
        </authorList>
    </citation>
    <scope>NUCLEOTIDE SEQUENCE [LARGE SCALE GENOMIC DNA]</scope>
    <source>
        <strain evidence="1 2">NBRC 106114</strain>
    </source>
</reference>
<evidence type="ECO:0000313" key="2">
    <source>
        <dbReference type="Proteomes" id="UP000321197"/>
    </source>
</evidence>
<name>A0A511R6L7_9DEIN</name>
<protein>
    <submittedName>
        <fullName evidence="1">Uncharacterized protein</fullName>
    </submittedName>
</protein>
<proteinExistence type="predicted"/>
<sequence>MRTKCPCTKWVNAGYSGVKGLGVSLKLNKASPFGEGRRRQYVERISFILPQLDL</sequence>
<organism evidence="1 2">
    <name type="scientific">Meiothermus hypogaeus NBRC 106114</name>
    <dbReference type="NCBI Taxonomy" id="1227553"/>
    <lineage>
        <taxon>Bacteria</taxon>
        <taxon>Thermotogati</taxon>
        <taxon>Deinococcota</taxon>
        <taxon>Deinococci</taxon>
        <taxon>Thermales</taxon>
        <taxon>Thermaceae</taxon>
        <taxon>Meiothermus</taxon>
    </lineage>
</organism>
<dbReference type="AlphaFoldDB" id="A0A511R6L7"/>
<dbReference type="Proteomes" id="UP000321197">
    <property type="component" value="Unassembled WGS sequence"/>
</dbReference>
<comment type="caution">
    <text evidence="1">The sequence shown here is derived from an EMBL/GenBank/DDBJ whole genome shotgun (WGS) entry which is preliminary data.</text>
</comment>